<keyword evidence="5" id="KW-1133">Transmembrane helix</keyword>
<feature type="domain" description="Cohesin" evidence="7">
    <location>
        <begin position="41"/>
        <end position="121"/>
    </location>
</feature>
<evidence type="ECO:0000256" key="5">
    <source>
        <dbReference type="SAM" id="Phobius"/>
    </source>
</evidence>
<feature type="compositionally biased region" description="Low complexity" evidence="4">
    <location>
        <begin position="154"/>
        <end position="171"/>
    </location>
</feature>
<name>A0A9D1LWV4_9FIRM</name>
<organism evidence="8 9">
    <name type="scientific">Candidatus Limousia pullorum</name>
    <dbReference type="NCBI Taxonomy" id="2840860"/>
    <lineage>
        <taxon>Bacteria</taxon>
        <taxon>Bacillati</taxon>
        <taxon>Bacillota</taxon>
        <taxon>Clostridia</taxon>
        <taxon>Eubacteriales</taxon>
        <taxon>Oscillospiraceae</taxon>
        <taxon>Oscillospiraceae incertae sedis</taxon>
        <taxon>Candidatus Limousia</taxon>
    </lineage>
</organism>
<dbReference type="Proteomes" id="UP000824118">
    <property type="component" value="Unassembled WGS sequence"/>
</dbReference>
<dbReference type="SUPFAM" id="SSF49384">
    <property type="entry name" value="Carbohydrate-binding domain"/>
    <property type="match status" value="1"/>
</dbReference>
<proteinExistence type="predicted"/>
<evidence type="ECO:0000256" key="6">
    <source>
        <dbReference type="SAM" id="SignalP"/>
    </source>
</evidence>
<dbReference type="GO" id="GO:0030246">
    <property type="term" value="F:carbohydrate binding"/>
    <property type="evidence" value="ECO:0007669"/>
    <property type="project" value="InterPro"/>
</dbReference>
<protein>
    <recommendedName>
        <fullName evidence="7">Cohesin domain-containing protein</fullName>
    </recommendedName>
</protein>
<dbReference type="AlphaFoldDB" id="A0A9D1LWV4"/>
<keyword evidence="5" id="KW-0472">Membrane</keyword>
<dbReference type="CDD" id="cd08547">
    <property type="entry name" value="Type_II_cohesin"/>
    <property type="match status" value="1"/>
</dbReference>
<evidence type="ECO:0000256" key="4">
    <source>
        <dbReference type="SAM" id="MobiDB-lite"/>
    </source>
</evidence>
<dbReference type="InterPro" id="IPR002102">
    <property type="entry name" value="Cohesin_dom"/>
</dbReference>
<feature type="transmembrane region" description="Helical" evidence="5">
    <location>
        <begin position="205"/>
        <end position="226"/>
    </location>
</feature>
<feature type="chain" id="PRO_5039271210" description="Cohesin domain-containing protein" evidence="6">
    <location>
        <begin position="24"/>
        <end position="249"/>
    </location>
</feature>
<feature type="region of interest" description="Disordered" evidence="4">
    <location>
        <begin position="154"/>
        <end position="187"/>
    </location>
</feature>
<sequence>MKIKFTKSFVCLFLILFTFGFTAKAEEAVQAYLEFDTTSTKSEIRIDVVIKPISSVGAFQAEYGYNPAYLQLKSISSNSGKVYSNDENGNIGVIYMNDVPSDEHVLTLKFKVLQEGSSDITAYYSEILSTGNSPLEFVNNNDCEISVTSTGVTSTSKTASKTSSSSSGKVSVIKDEEGKTPTVEKTTENQSGLQDFFSFQSDNPAFWALCGALVTAAVVLIIFTSYKMGVKKAQSDKEAKKSEDTDEES</sequence>
<evidence type="ECO:0000259" key="7">
    <source>
        <dbReference type="Pfam" id="PF00963"/>
    </source>
</evidence>
<dbReference type="GO" id="GO:0000272">
    <property type="term" value="P:polysaccharide catabolic process"/>
    <property type="evidence" value="ECO:0007669"/>
    <property type="project" value="InterPro"/>
</dbReference>
<dbReference type="InterPro" id="IPR008965">
    <property type="entry name" value="CBM2/CBM3_carb-bd_dom_sf"/>
</dbReference>
<reference evidence="8" key="1">
    <citation type="submission" date="2020-10" db="EMBL/GenBank/DDBJ databases">
        <authorList>
            <person name="Gilroy R."/>
        </authorList>
    </citation>
    <scope>NUCLEOTIDE SEQUENCE</scope>
    <source>
        <strain evidence="8">ChiGjej1B1-1684</strain>
    </source>
</reference>
<evidence type="ECO:0000256" key="2">
    <source>
        <dbReference type="ARBA" id="ARBA00022525"/>
    </source>
</evidence>
<comment type="subcellular location">
    <subcellularLocation>
        <location evidence="1">Secreted</location>
    </subcellularLocation>
</comment>
<evidence type="ECO:0000256" key="3">
    <source>
        <dbReference type="ARBA" id="ARBA00022737"/>
    </source>
</evidence>
<evidence type="ECO:0000313" key="8">
    <source>
        <dbReference type="EMBL" id="HIU49467.1"/>
    </source>
</evidence>
<keyword evidence="2" id="KW-0964">Secreted</keyword>
<keyword evidence="3" id="KW-0677">Repeat</keyword>
<feature type="signal peptide" evidence="6">
    <location>
        <begin position="1"/>
        <end position="23"/>
    </location>
</feature>
<dbReference type="GO" id="GO:0005576">
    <property type="term" value="C:extracellular region"/>
    <property type="evidence" value="ECO:0007669"/>
    <property type="project" value="UniProtKB-SubCell"/>
</dbReference>
<comment type="caution">
    <text evidence="8">The sequence shown here is derived from an EMBL/GenBank/DDBJ whole genome shotgun (WGS) entry which is preliminary data.</text>
</comment>
<gene>
    <name evidence="8" type="ORF">IAD22_00420</name>
</gene>
<reference evidence="8" key="2">
    <citation type="journal article" date="2021" name="PeerJ">
        <title>Extensive microbial diversity within the chicken gut microbiome revealed by metagenomics and culture.</title>
        <authorList>
            <person name="Gilroy R."/>
            <person name="Ravi A."/>
            <person name="Getino M."/>
            <person name="Pursley I."/>
            <person name="Horton D.L."/>
            <person name="Alikhan N.F."/>
            <person name="Baker D."/>
            <person name="Gharbi K."/>
            <person name="Hall N."/>
            <person name="Watson M."/>
            <person name="Adriaenssens E.M."/>
            <person name="Foster-Nyarko E."/>
            <person name="Jarju S."/>
            <person name="Secka A."/>
            <person name="Antonio M."/>
            <person name="Oren A."/>
            <person name="Chaudhuri R.R."/>
            <person name="La Ragione R."/>
            <person name="Hildebrand F."/>
            <person name="Pallen M.J."/>
        </authorList>
    </citation>
    <scope>NUCLEOTIDE SEQUENCE</scope>
    <source>
        <strain evidence="8">ChiGjej1B1-1684</strain>
    </source>
</reference>
<dbReference type="EMBL" id="DVNG01000005">
    <property type="protein sequence ID" value="HIU49467.1"/>
    <property type="molecule type" value="Genomic_DNA"/>
</dbReference>
<accession>A0A9D1LWV4</accession>
<dbReference type="Pfam" id="PF00963">
    <property type="entry name" value="Cohesin"/>
    <property type="match status" value="1"/>
</dbReference>
<dbReference type="Gene3D" id="2.60.40.680">
    <property type="match status" value="1"/>
</dbReference>
<keyword evidence="5" id="KW-0812">Transmembrane</keyword>
<evidence type="ECO:0000313" key="9">
    <source>
        <dbReference type="Proteomes" id="UP000824118"/>
    </source>
</evidence>
<evidence type="ECO:0000256" key="1">
    <source>
        <dbReference type="ARBA" id="ARBA00004613"/>
    </source>
</evidence>
<keyword evidence="6" id="KW-0732">Signal</keyword>